<dbReference type="InterPro" id="IPR006569">
    <property type="entry name" value="CID_dom"/>
</dbReference>
<dbReference type="Gene3D" id="1.10.10.790">
    <property type="entry name" value="Surp module"/>
    <property type="match status" value="1"/>
</dbReference>
<dbReference type="PROSITE" id="PS51391">
    <property type="entry name" value="CID"/>
    <property type="match status" value="1"/>
</dbReference>
<dbReference type="SUPFAM" id="SSF109905">
    <property type="entry name" value="Surp module (SWAP domain)"/>
    <property type="match status" value="1"/>
</dbReference>
<feature type="compositionally biased region" description="Low complexity" evidence="2">
    <location>
        <begin position="592"/>
        <end position="603"/>
    </location>
</feature>
<dbReference type="Gene3D" id="1.25.40.90">
    <property type="match status" value="1"/>
</dbReference>
<dbReference type="Gramene" id="TVU08574">
    <property type="protein sequence ID" value="TVU08574"/>
    <property type="gene ID" value="EJB05_41983"/>
</dbReference>
<name>A0A5J9TB45_9POAL</name>
<accession>A0A5J9TB45</accession>
<keyword evidence="6" id="KW-1185">Reference proteome</keyword>
<feature type="region of interest" description="Disordered" evidence="2">
    <location>
        <begin position="1"/>
        <end position="119"/>
    </location>
</feature>
<evidence type="ECO:0008006" key="7">
    <source>
        <dbReference type="Google" id="ProtNLM"/>
    </source>
</evidence>
<dbReference type="InterPro" id="IPR035967">
    <property type="entry name" value="SWAP/Surp_sf"/>
</dbReference>
<evidence type="ECO:0000256" key="2">
    <source>
        <dbReference type="SAM" id="MobiDB-lite"/>
    </source>
</evidence>
<sequence length="637" mass="69946">MDRQAQDYAAAAMAYAQAQQAPPPPQYGYHPQAQYPAPHQHAAPPYGAPHPQYAHAPYPRAMPPAYAHLAPHQQPPPSYAAHPPHVMSTPSPPPHHHYMHPPYDSAPPPPMAPPPADPELQKRIDKLVEYIAKNGPEFETVIRDKQHDNPDYAFVFGGEGHAYYRYKLWVSPRPPVTPYPPGSMHMVPPMGPMMRGPPMHQPGYPPFYDPHQQYAAPGHGDYETAARFNGLSGLLPTEVAAELHEVLNNLNGTKESIKGAKTWFMQRSPFAPAMAEALRDTVFALEDSERQLHIIFLVNDILFESLQKRTSIRDLDTEALAFKPLLGSMLARVYNNPQRQGDSQVRLEKILQFWSSKEVYDQETMSNLEREMKGGVPHPLAPRHASPDPSAFSGSAPVPSKWSSEPPEKDKTYPVSVLPQSVPPVQFPVNQLPAGVFPPIGQTTFPGSLPVQASLPPSVLPQSAAPATTNDSNPPPYPLFPPGLIPGMVRKMQIGSGVPYSPLSPLDIPTVIPPSTVPESEILDRVSKFFREIGEVNPSEGPMKQSEPDDYDDYERDLPTRKGGACIPPPSTLLVNPESGMRADGTVDSKPGSSGRLGLGASADPNEVSQYDDVYSSYRKQRSTTYHSSISVRSSTR</sequence>
<reference evidence="5 6" key="1">
    <citation type="journal article" date="2019" name="Sci. Rep.">
        <title>A high-quality genome of Eragrostis curvula grass provides insights into Poaceae evolution and supports new strategies to enhance forage quality.</title>
        <authorList>
            <person name="Carballo J."/>
            <person name="Santos B.A.C.M."/>
            <person name="Zappacosta D."/>
            <person name="Garbus I."/>
            <person name="Selva J.P."/>
            <person name="Gallo C.A."/>
            <person name="Diaz A."/>
            <person name="Albertini E."/>
            <person name="Caccamo M."/>
            <person name="Echenique V."/>
        </authorList>
    </citation>
    <scope>NUCLEOTIDE SEQUENCE [LARGE SCALE GENOMIC DNA]</scope>
    <source>
        <strain evidence="6">cv. Victoria</strain>
        <tissue evidence="5">Leaf</tissue>
    </source>
</reference>
<proteinExistence type="predicted"/>
<dbReference type="Pfam" id="PF25123">
    <property type="entry name" value="SWAP1_C"/>
    <property type="match status" value="1"/>
</dbReference>
<organism evidence="5 6">
    <name type="scientific">Eragrostis curvula</name>
    <name type="common">weeping love grass</name>
    <dbReference type="NCBI Taxonomy" id="38414"/>
    <lineage>
        <taxon>Eukaryota</taxon>
        <taxon>Viridiplantae</taxon>
        <taxon>Streptophyta</taxon>
        <taxon>Embryophyta</taxon>
        <taxon>Tracheophyta</taxon>
        <taxon>Spermatophyta</taxon>
        <taxon>Magnoliopsida</taxon>
        <taxon>Liliopsida</taxon>
        <taxon>Poales</taxon>
        <taxon>Poaceae</taxon>
        <taxon>PACMAD clade</taxon>
        <taxon>Chloridoideae</taxon>
        <taxon>Eragrostideae</taxon>
        <taxon>Eragrostidinae</taxon>
        <taxon>Eragrostis</taxon>
    </lineage>
</organism>
<dbReference type="GO" id="GO:0010114">
    <property type="term" value="P:response to red light"/>
    <property type="evidence" value="ECO:0007669"/>
    <property type="project" value="EnsemblPlants"/>
</dbReference>
<feature type="non-terminal residue" evidence="5">
    <location>
        <position position="1"/>
    </location>
</feature>
<dbReference type="EMBL" id="RWGY01000039">
    <property type="protein sequence ID" value="TVU08574.1"/>
    <property type="molecule type" value="Genomic_DNA"/>
</dbReference>
<dbReference type="PANTHER" id="PTHR12323:SF0">
    <property type="entry name" value="CALCIUM HOMEOSTASIS ENDOPLASMIC RETICULUM PROTEIN"/>
    <property type="match status" value="1"/>
</dbReference>
<dbReference type="Proteomes" id="UP000324897">
    <property type="component" value="Chromosome 3"/>
</dbReference>
<dbReference type="GO" id="GO:0003723">
    <property type="term" value="F:RNA binding"/>
    <property type="evidence" value="ECO:0007669"/>
    <property type="project" value="InterPro"/>
</dbReference>
<keyword evidence="1" id="KW-0507">mRNA processing</keyword>
<feature type="domain" description="SURP motif" evidence="3">
    <location>
        <begin position="123"/>
        <end position="167"/>
    </location>
</feature>
<protein>
    <recommendedName>
        <fullName evidence="7">CID domain-containing protein</fullName>
    </recommendedName>
</protein>
<evidence type="ECO:0000259" key="3">
    <source>
        <dbReference type="PROSITE" id="PS50128"/>
    </source>
</evidence>
<dbReference type="Pfam" id="PF04818">
    <property type="entry name" value="CID"/>
    <property type="match status" value="1"/>
</dbReference>
<dbReference type="PROSITE" id="PS50128">
    <property type="entry name" value="SURP"/>
    <property type="match status" value="1"/>
</dbReference>
<dbReference type="GO" id="GO:0048471">
    <property type="term" value="C:perinuclear region of cytoplasm"/>
    <property type="evidence" value="ECO:0007669"/>
    <property type="project" value="TreeGrafter"/>
</dbReference>
<feature type="compositionally biased region" description="Low complexity" evidence="2">
    <location>
        <begin position="1"/>
        <end position="20"/>
    </location>
</feature>
<evidence type="ECO:0000313" key="6">
    <source>
        <dbReference type="Proteomes" id="UP000324897"/>
    </source>
</evidence>
<dbReference type="InterPro" id="IPR008942">
    <property type="entry name" value="ENTH_VHS"/>
</dbReference>
<dbReference type="InterPro" id="IPR000061">
    <property type="entry name" value="Surp"/>
</dbReference>
<dbReference type="GO" id="GO:0016607">
    <property type="term" value="C:nuclear speck"/>
    <property type="evidence" value="ECO:0007669"/>
    <property type="project" value="EnsemblPlants"/>
</dbReference>
<feature type="region of interest" description="Disordered" evidence="2">
    <location>
        <begin position="372"/>
        <end position="416"/>
    </location>
</feature>
<feature type="region of interest" description="Disordered" evidence="2">
    <location>
        <begin position="534"/>
        <end position="608"/>
    </location>
</feature>
<feature type="region of interest" description="Disordered" evidence="2">
    <location>
        <begin position="456"/>
        <end position="477"/>
    </location>
</feature>
<dbReference type="InterPro" id="IPR056922">
    <property type="entry name" value="SWAP1_C"/>
</dbReference>
<feature type="compositionally biased region" description="Pro residues" evidence="2">
    <location>
        <begin position="104"/>
        <end position="117"/>
    </location>
</feature>
<feature type="compositionally biased region" description="Low complexity" evidence="2">
    <location>
        <begin position="27"/>
        <end position="67"/>
    </location>
</feature>
<comment type="caution">
    <text evidence="5">The sequence shown here is derived from an EMBL/GenBank/DDBJ whole genome shotgun (WGS) entry which is preliminary data.</text>
</comment>
<dbReference type="OrthoDB" id="21470at2759"/>
<feature type="domain" description="CID" evidence="4">
    <location>
        <begin position="235"/>
        <end position="376"/>
    </location>
</feature>
<evidence type="ECO:0000256" key="1">
    <source>
        <dbReference type="ARBA" id="ARBA00022664"/>
    </source>
</evidence>
<dbReference type="AlphaFoldDB" id="A0A5J9TB45"/>
<dbReference type="GO" id="GO:0010099">
    <property type="term" value="P:regulation of photomorphogenesis"/>
    <property type="evidence" value="ECO:0007669"/>
    <property type="project" value="EnsemblPlants"/>
</dbReference>
<dbReference type="GO" id="GO:0043484">
    <property type="term" value="P:regulation of RNA splicing"/>
    <property type="evidence" value="ECO:0007669"/>
    <property type="project" value="EnsemblPlants"/>
</dbReference>
<dbReference type="GO" id="GO:0006397">
    <property type="term" value="P:mRNA processing"/>
    <property type="evidence" value="ECO:0007669"/>
    <property type="project" value="UniProtKB-KW"/>
</dbReference>
<evidence type="ECO:0000313" key="5">
    <source>
        <dbReference type="EMBL" id="TVU08574.1"/>
    </source>
</evidence>
<dbReference type="PANTHER" id="PTHR12323">
    <property type="entry name" value="SR-RELATED CTD ASSOCIATED FACTOR 6"/>
    <property type="match status" value="1"/>
</dbReference>
<dbReference type="SMART" id="SM00582">
    <property type="entry name" value="RPR"/>
    <property type="match status" value="1"/>
</dbReference>
<dbReference type="SMART" id="SM00648">
    <property type="entry name" value="SWAP"/>
    <property type="match status" value="1"/>
</dbReference>
<gene>
    <name evidence="5" type="ORF">EJB05_41983</name>
</gene>
<dbReference type="Pfam" id="PF01805">
    <property type="entry name" value="Surp"/>
    <property type="match status" value="1"/>
</dbReference>
<dbReference type="GO" id="GO:0010017">
    <property type="term" value="P:red or far-red light signaling pathway"/>
    <property type="evidence" value="ECO:0007669"/>
    <property type="project" value="EnsemblPlants"/>
</dbReference>
<dbReference type="GO" id="GO:0006874">
    <property type="term" value="P:intracellular calcium ion homeostasis"/>
    <property type="evidence" value="ECO:0007669"/>
    <property type="project" value="TreeGrafter"/>
</dbReference>
<evidence type="ECO:0000259" key="4">
    <source>
        <dbReference type="PROSITE" id="PS51391"/>
    </source>
</evidence>